<keyword evidence="3" id="KW-1185">Reference proteome</keyword>
<dbReference type="InterPro" id="IPR002477">
    <property type="entry name" value="Peptidoglycan-bd-like"/>
</dbReference>
<organism evidence="2 3">
    <name type="scientific">Limobrevibacterium gyesilva</name>
    <dbReference type="NCBI Taxonomy" id="2991712"/>
    <lineage>
        <taxon>Bacteria</taxon>
        <taxon>Pseudomonadati</taxon>
        <taxon>Pseudomonadota</taxon>
        <taxon>Alphaproteobacteria</taxon>
        <taxon>Acetobacterales</taxon>
        <taxon>Acetobacteraceae</taxon>
        <taxon>Limobrevibacterium</taxon>
    </lineage>
</organism>
<dbReference type="InterPro" id="IPR036366">
    <property type="entry name" value="PGBDSf"/>
</dbReference>
<dbReference type="AlphaFoldDB" id="A0AA41YMT3"/>
<dbReference type="Proteomes" id="UP001165679">
    <property type="component" value="Unassembled WGS sequence"/>
</dbReference>
<dbReference type="SUPFAM" id="SSF47090">
    <property type="entry name" value="PGBD-like"/>
    <property type="match status" value="1"/>
</dbReference>
<protein>
    <submittedName>
        <fullName evidence="2">Peptidoglycan-binding protein</fullName>
    </submittedName>
</protein>
<feature type="domain" description="Peptidoglycan binding-like" evidence="1">
    <location>
        <begin position="91"/>
        <end position="138"/>
    </location>
</feature>
<evidence type="ECO:0000259" key="1">
    <source>
        <dbReference type="Pfam" id="PF01471"/>
    </source>
</evidence>
<dbReference type="InterPro" id="IPR036365">
    <property type="entry name" value="PGBD-like_sf"/>
</dbReference>
<evidence type="ECO:0000313" key="3">
    <source>
        <dbReference type="Proteomes" id="UP001165679"/>
    </source>
</evidence>
<dbReference type="EMBL" id="JAPDNT010000018">
    <property type="protein sequence ID" value="MCW3476394.1"/>
    <property type="molecule type" value="Genomic_DNA"/>
</dbReference>
<dbReference type="Pfam" id="PF01471">
    <property type="entry name" value="PG_binding_1"/>
    <property type="match status" value="1"/>
</dbReference>
<sequence length="583" mass="63207">MVQTDYALRSQVGQAGQNTLRSEMLSFLVATRQACGLPPVDQNRDQSAMPLPPGAATCIAMRYDRQRTVWLSLLRGPAADEANRSPGENIAAQRKLQELGLLPAEALIDGVFGTATRTAISSWQQKAGRPVTGFIGQADASALLAGPAPAAQATPTRKSAAAVVPVEYKGPPARIASGDLEATLQTETSSDPSVCQNPKGGLLGIGEAPPALPSCRAIMLRLRVAAKETYAAALGLLDGQTAIDSLSLRIAIRRLDPSTSQPQVVVTTYSGGAHCCTLTAAITQQADGSWLPIVVGQEDGDFGYEYLDPVGDGYSVLVSTDGSFNYHFSSYAGSFPPNRIERLAGSAIEDVTRDPRYRPLLRERLRKMEQDYGVGPRNEPNGFLAGWVAQKALVGELDSAWRAMLGGYVAYPEMFSITICAIDKRVWPKTGYPMCPRDQELRVPFPEALALFLVDGNYITPEQSTKVGYDTVKILADRASAIAIATAKYEERMSQTWYLMTRAWECVQASTPSSPADAIRFDRANGKEDTVHVLQSDETGKPIAVRVDTPMPGNLVSLLTFYRGADSCERERQRRERELENLK</sequence>
<proteinExistence type="predicted"/>
<gene>
    <name evidence="2" type="ORF">OL599_17645</name>
</gene>
<comment type="caution">
    <text evidence="2">The sequence shown here is derived from an EMBL/GenBank/DDBJ whole genome shotgun (WGS) entry which is preliminary data.</text>
</comment>
<evidence type="ECO:0000313" key="2">
    <source>
        <dbReference type="EMBL" id="MCW3476394.1"/>
    </source>
</evidence>
<reference evidence="2" key="2">
    <citation type="submission" date="2022-10" db="EMBL/GenBank/DDBJ databases">
        <authorList>
            <person name="Trinh H.N."/>
        </authorList>
    </citation>
    <scope>NUCLEOTIDE SEQUENCE</scope>
    <source>
        <strain evidence="2">RN2-1</strain>
    </source>
</reference>
<reference evidence="2" key="1">
    <citation type="submission" date="2022-09" db="EMBL/GenBank/DDBJ databases">
        <title>Rhodovastum sp. nov. RN2-1 isolated from soil in Seongnam, South Korea.</title>
        <authorList>
            <person name="Le N.T."/>
        </authorList>
    </citation>
    <scope>NUCLEOTIDE SEQUENCE</scope>
    <source>
        <strain evidence="2">RN2-1</strain>
    </source>
</reference>
<name>A0AA41YMT3_9PROT</name>
<accession>A0AA41YMT3</accession>
<dbReference type="Gene3D" id="1.10.101.10">
    <property type="entry name" value="PGBD-like superfamily/PGBD"/>
    <property type="match status" value="1"/>
</dbReference>